<evidence type="ECO:0000256" key="6">
    <source>
        <dbReference type="ARBA" id="ARBA00031445"/>
    </source>
</evidence>
<evidence type="ECO:0000256" key="4">
    <source>
        <dbReference type="ARBA" id="ARBA00019077"/>
    </source>
</evidence>
<dbReference type="Gene3D" id="3.40.50.2000">
    <property type="entry name" value="Glycogen Phosphorylase B"/>
    <property type="match status" value="1"/>
</dbReference>
<dbReference type="InterPro" id="IPR039901">
    <property type="entry name" value="Kdotransferase"/>
</dbReference>
<dbReference type="RefSeq" id="WP_350936246.1">
    <property type="nucleotide sequence ID" value="NZ_JAYWLC010000005.1"/>
</dbReference>
<dbReference type="InterPro" id="IPR007507">
    <property type="entry name" value="Glycos_transf_N"/>
</dbReference>
<dbReference type="EC" id="2.4.99.12" evidence="3 8"/>
<organism evidence="10 11">
    <name type="scientific">Thioclava kandeliae</name>
    <dbReference type="NCBI Taxonomy" id="3070818"/>
    <lineage>
        <taxon>Bacteria</taxon>
        <taxon>Pseudomonadati</taxon>
        <taxon>Pseudomonadota</taxon>
        <taxon>Alphaproteobacteria</taxon>
        <taxon>Rhodobacterales</taxon>
        <taxon>Paracoccaceae</taxon>
        <taxon>Thioclava</taxon>
    </lineage>
</organism>
<keyword evidence="8" id="KW-1003">Cell membrane</keyword>
<keyword evidence="8" id="KW-0472">Membrane</keyword>
<protein>
    <recommendedName>
        <fullName evidence="4 8">3-deoxy-D-manno-octulosonic acid transferase</fullName>
        <shortName evidence="8">Kdo transferase</shortName>
        <ecNumber evidence="3 8">2.4.99.12</ecNumber>
    </recommendedName>
    <alternativeName>
        <fullName evidence="6 8">Lipid IV(A) 3-deoxy-D-manno-octulosonic acid transferase</fullName>
    </alternativeName>
</protein>
<sequence>MPRTPCLIEDLPLLRYRLLLSLALPLLLAHLLWGWARGRQSRTGLAERLGGLPSGPSQPLPHTARPVWLHAASNGELTSARPVLDWLVTQGHSLLVTTNSATGQDLARNWREAGSLPPGTRIVLAPLDARWVLRRFLRHHRPSALIVIENEIWPNRFALMQEANHPCLMLGARLSEGSARFWQRLSPGNVLAGLTAVSAQEAASEARFLRLGVLATHLLPRINLKTAVVPQNLPPLAPWPADWTRQNTWLAASTHEGEEELILEAFSTARASRPELRLILAPRHPRRAAEITRMITARGFTLARRSQGEPPSGPVYLADTLGEMGHWYGRSAACFTGASFVPKGGHTPFEPLVYGCALFHGQHFENAREAYERLDACGGARLLPDADALAQAMATLTQPDFRAMSDAARSGLPETDPAYLSGFLAQLAPLIPPPDV</sequence>
<evidence type="ECO:0000313" key="10">
    <source>
        <dbReference type="EMBL" id="MER5171720.1"/>
    </source>
</evidence>
<dbReference type="PANTHER" id="PTHR42755">
    <property type="entry name" value="3-DEOXY-MANNO-OCTULOSONATE CYTIDYLYLTRANSFERASE"/>
    <property type="match status" value="1"/>
</dbReference>
<comment type="catalytic activity">
    <reaction evidence="7 8">
        <text>lipid IVA (E. coli) + CMP-3-deoxy-beta-D-manno-octulosonate = alpha-Kdo-(2-&gt;6)-lipid IVA (E. coli) + CMP + H(+)</text>
        <dbReference type="Rhea" id="RHEA:28066"/>
        <dbReference type="ChEBI" id="CHEBI:15378"/>
        <dbReference type="ChEBI" id="CHEBI:58603"/>
        <dbReference type="ChEBI" id="CHEBI:60364"/>
        <dbReference type="ChEBI" id="CHEBI:60377"/>
        <dbReference type="ChEBI" id="CHEBI:85987"/>
        <dbReference type="EC" id="2.4.99.12"/>
    </reaction>
</comment>
<dbReference type="PANTHER" id="PTHR42755:SF1">
    <property type="entry name" value="3-DEOXY-D-MANNO-OCTULOSONIC ACID TRANSFERASE, MITOCHONDRIAL-RELATED"/>
    <property type="match status" value="1"/>
</dbReference>
<keyword evidence="5 8" id="KW-0808">Transferase</keyword>
<keyword evidence="11" id="KW-1185">Reference proteome</keyword>
<dbReference type="Gene3D" id="3.40.50.11720">
    <property type="entry name" value="3-Deoxy-D-manno-octulosonic-acid transferase, N-terminal domain"/>
    <property type="match status" value="1"/>
</dbReference>
<dbReference type="Proteomes" id="UP001438953">
    <property type="component" value="Unassembled WGS sequence"/>
</dbReference>
<accession>A0ABV1SFP3</accession>
<keyword evidence="8" id="KW-0448">Lipopolysaccharide biosynthesis</keyword>
<dbReference type="Pfam" id="PF04413">
    <property type="entry name" value="Glycos_transf_N"/>
    <property type="match status" value="1"/>
</dbReference>
<reference evidence="10 11" key="1">
    <citation type="submission" date="2024-01" db="EMBL/GenBank/DDBJ databases">
        <authorList>
            <person name="Deng Y."/>
            <person name="Su J."/>
        </authorList>
    </citation>
    <scope>NUCLEOTIDE SEQUENCE [LARGE SCALE GENOMIC DNA]</scope>
    <source>
        <strain evidence="10 11">CPCC 100088</strain>
    </source>
</reference>
<evidence type="ECO:0000259" key="9">
    <source>
        <dbReference type="Pfam" id="PF04413"/>
    </source>
</evidence>
<gene>
    <name evidence="10" type="ORF">VSX56_08015</name>
</gene>
<comment type="pathway">
    <text evidence="2 8">Bacterial outer membrane biogenesis; LPS core biosynthesis.</text>
</comment>
<evidence type="ECO:0000256" key="8">
    <source>
        <dbReference type="RuleBase" id="RU365103"/>
    </source>
</evidence>
<comment type="similarity">
    <text evidence="8">Belongs to the glycosyltransferase group 1 family.</text>
</comment>
<evidence type="ECO:0000256" key="3">
    <source>
        <dbReference type="ARBA" id="ARBA00012621"/>
    </source>
</evidence>
<proteinExistence type="inferred from homology"/>
<comment type="function">
    <text evidence="1 8">Involved in lipopolysaccharide (LPS) biosynthesis. Catalyzes the transfer of 3-deoxy-D-manno-octulosonate (Kdo) residue(s) from CMP-Kdo to lipid IV(A), the tetraacyldisaccharide-1,4'-bisphosphate precursor of lipid A.</text>
</comment>
<evidence type="ECO:0000256" key="2">
    <source>
        <dbReference type="ARBA" id="ARBA00004713"/>
    </source>
</evidence>
<dbReference type="EMBL" id="JAYWLC010000005">
    <property type="protein sequence ID" value="MER5171720.1"/>
    <property type="molecule type" value="Genomic_DNA"/>
</dbReference>
<comment type="subcellular location">
    <subcellularLocation>
        <location evidence="8">Cell membrane</location>
    </subcellularLocation>
</comment>
<evidence type="ECO:0000256" key="7">
    <source>
        <dbReference type="ARBA" id="ARBA00049183"/>
    </source>
</evidence>
<feature type="domain" description="3-deoxy-D-manno-octulosonic-acid transferase N-terminal" evidence="9">
    <location>
        <begin position="45"/>
        <end position="226"/>
    </location>
</feature>
<evidence type="ECO:0000256" key="1">
    <source>
        <dbReference type="ARBA" id="ARBA00003394"/>
    </source>
</evidence>
<name>A0ABV1SFP3_9RHOB</name>
<evidence type="ECO:0000256" key="5">
    <source>
        <dbReference type="ARBA" id="ARBA00022679"/>
    </source>
</evidence>
<dbReference type="InterPro" id="IPR038107">
    <property type="entry name" value="Glycos_transf_N_sf"/>
</dbReference>
<reference evidence="10 11" key="2">
    <citation type="submission" date="2024-06" db="EMBL/GenBank/DDBJ databases">
        <title>Thioclava kandeliae sp. nov. from a rhizosphere soil sample of Kandelia candel in a mangrove.</title>
        <authorList>
            <person name="Mu T."/>
        </authorList>
    </citation>
    <scope>NUCLEOTIDE SEQUENCE [LARGE SCALE GENOMIC DNA]</scope>
    <source>
        <strain evidence="10 11">CPCC 100088</strain>
    </source>
</reference>
<comment type="caution">
    <text evidence="10">The sequence shown here is derived from an EMBL/GenBank/DDBJ whole genome shotgun (WGS) entry which is preliminary data.</text>
</comment>
<evidence type="ECO:0000313" key="11">
    <source>
        <dbReference type="Proteomes" id="UP001438953"/>
    </source>
</evidence>